<reference evidence="1" key="1">
    <citation type="submission" date="2019-10" db="EMBL/GenBank/DDBJ databases">
        <authorList>
            <person name="Soares A.E.R."/>
            <person name="Aleixo A."/>
            <person name="Schneider P."/>
            <person name="Miyaki C.Y."/>
            <person name="Schneider M.P."/>
            <person name="Mello C."/>
            <person name="Vasconcelos A.T.R."/>
        </authorList>
    </citation>
    <scope>NUCLEOTIDE SEQUENCE</scope>
    <source>
        <tissue evidence="1">Muscle</tissue>
    </source>
</reference>
<dbReference type="EMBL" id="WHWB01032531">
    <property type="protein sequence ID" value="KAJ7425349.1"/>
    <property type="molecule type" value="Genomic_DNA"/>
</dbReference>
<gene>
    <name evidence="1" type="ORF">WISP_23728</name>
</gene>
<proteinExistence type="predicted"/>
<evidence type="ECO:0000313" key="2">
    <source>
        <dbReference type="Proteomes" id="UP001145742"/>
    </source>
</evidence>
<organism evidence="1 2">
    <name type="scientific">Willisornis vidua</name>
    <name type="common">Xingu scale-backed antbird</name>
    <dbReference type="NCBI Taxonomy" id="1566151"/>
    <lineage>
        <taxon>Eukaryota</taxon>
        <taxon>Metazoa</taxon>
        <taxon>Chordata</taxon>
        <taxon>Craniata</taxon>
        <taxon>Vertebrata</taxon>
        <taxon>Euteleostomi</taxon>
        <taxon>Archelosauria</taxon>
        <taxon>Archosauria</taxon>
        <taxon>Dinosauria</taxon>
        <taxon>Saurischia</taxon>
        <taxon>Theropoda</taxon>
        <taxon>Coelurosauria</taxon>
        <taxon>Aves</taxon>
        <taxon>Neognathae</taxon>
        <taxon>Neoaves</taxon>
        <taxon>Telluraves</taxon>
        <taxon>Australaves</taxon>
        <taxon>Passeriformes</taxon>
        <taxon>Thamnophilidae</taxon>
        <taxon>Willisornis</taxon>
    </lineage>
</organism>
<comment type="caution">
    <text evidence="1">The sequence shown here is derived from an EMBL/GenBank/DDBJ whole genome shotgun (WGS) entry which is preliminary data.</text>
</comment>
<accession>A0ABQ9DNM9</accession>
<evidence type="ECO:0000313" key="1">
    <source>
        <dbReference type="EMBL" id="KAJ7425349.1"/>
    </source>
</evidence>
<name>A0ABQ9DNM9_9PASS</name>
<sequence length="279" mass="31674">MLGPARKRDLDRLDRWAASNGMTFNKTKCWVLHFGHNNALQRYRLGTEWLESSHAERDLGVLIDRKLNMSQQSAQVANKANGILAWPMGSWPVSGIVWPVGPGILPLYLPLVRLHLEYCVQFWTPQFRRDIEVLQCVQRRAMRLVNRLEHKSYEEWLRELGLISLESRRVRGDFITLYNYLTGGCSQLMELAQTRLATGCYTLFVSLYRGSSKCSSVTDCHEENVTPQPPKNSSEIYVGYGRHNTSPPQQDGLELLSSHLLSSDIIRNANEAGKGLGVS</sequence>
<protein>
    <recommendedName>
        <fullName evidence="3">Reverse transcriptase</fullName>
    </recommendedName>
</protein>
<keyword evidence="2" id="KW-1185">Reference proteome</keyword>
<evidence type="ECO:0008006" key="3">
    <source>
        <dbReference type="Google" id="ProtNLM"/>
    </source>
</evidence>
<dbReference type="PANTHER" id="PTHR33332">
    <property type="entry name" value="REVERSE TRANSCRIPTASE DOMAIN-CONTAINING PROTEIN"/>
    <property type="match status" value="1"/>
</dbReference>
<dbReference type="Proteomes" id="UP001145742">
    <property type="component" value="Unassembled WGS sequence"/>
</dbReference>